<dbReference type="GO" id="GO:0005789">
    <property type="term" value="C:endoplasmic reticulum membrane"/>
    <property type="evidence" value="ECO:0007669"/>
    <property type="project" value="TreeGrafter"/>
</dbReference>
<dbReference type="GO" id="GO:0030148">
    <property type="term" value="P:sphingolipid biosynthetic process"/>
    <property type="evidence" value="ECO:0007669"/>
    <property type="project" value="InterPro"/>
</dbReference>
<keyword evidence="4" id="KW-0256">Endoplasmic reticulum</keyword>
<comment type="pathway">
    <text evidence="2">Lipid metabolism; sphingolipid metabolism.</text>
</comment>
<keyword evidence="6" id="KW-0746">Sphingolipid metabolism</keyword>
<dbReference type="EC" id="1.1.1.102" evidence="9"/>
<comment type="similarity">
    <text evidence="10">Belongs to the short-chain dehydrogenases/reductases (SDR) family.</text>
</comment>
<evidence type="ECO:0000256" key="10">
    <source>
        <dbReference type="RuleBase" id="RU000363"/>
    </source>
</evidence>
<accession>A0A0N4Z6S3</accession>
<comment type="pathway">
    <text evidence="3">Sphingolipid metabolism.</text>
</comment>
<comment type="subcellular location">
    <subcellularLocation>
        <location evidence="1">Endoplasmic reticulum</location>
    </subcellularLocation>
</comment>
<dbReference type="Pfam" id="PF00106">
    <property type="entry name" value="adh_short"/>
    <property type="match status" value="1"/>
</dbReference>
<evidence type="ECO:0000256" key="6">
    <source>
        <dbReference type="ARBA" id="ARBA00022919"/>
    </source>
</evidence>
<keyword evidence="7" id="KW-0560">Oxidoreductase</keyword>
<dbReference type="PANTHER" id="PTHR43550">
    <property type="entry name" value="3-KETODIHYDROSPHINGOSINE REDUCTASE"/>
    <property type="match status" value="1"/>
</dbReference>
<evidence type="ECO:0000256" key="11">
    <source>
        <dbReference type="SAM" id="Phobius"/>
    </source>
</evidence>
<keyword evidence="11" id="KW-1133">Transmembrane helix</keyword>
<proteinExistence type="inferred from homology"/>
<keyword evidence="5" id="KW-0521">NADP</keyword>
<sequence length="334" mass="36717">MLPTTVMDFSIILTVIGGALGIFYLIIAFSLSPKKNISFKGKHVLITGGSKGIGKEIAIESIKKGANVSIIARNIIDLKETCEELNQLSERLNNGTKAFWYSADMTADYKTIEEVIRESEEMCGHVDILINNGGISTQKIFENLPVDAFEKQIKLNYLSSVYATRAIIDKMKERKSGHIAFVCSAAGQSGIFGYSAYSPSKFAVRGFAEALKMELLPFNIGITIVYSPITKTAGYERESQEMSEELKLITSSFGMFEPSFVANEFVKGIENGDFSVNIGINGWILGHATSGCSPETNIISAAIQILFNGIFRGILLLYIGHFNRIVASCQRKKR</sequence>
<evidence type="ECO:0000256" key="4">
    <source>
        <dbReference type="ARBA" id="ARBA00022824"/>
    </source>
</evidence>
<protein>
    <recommendedName>
        <fullName evidence="9">3-dehydrosphinganine reductase</fullName>
        <ecNumber evidence="9">1.1.1.102</ecNumber>
    </recommendedName>
</protein>
<dbReference type="InterPro" id="IPR002347">
    <property type="entry name" value="SDR_fam"/>
</dbReference>
<dbReference type="Gene3D" id="3.40.50.720">
    <property type="entry name" value="NAD(P)-binding Rossmann-like Domain"/>
    <property type="match status" value="1"/>
</dbReference>
<dbReference type="AlphaFoldDB" id="A0A0N4Z6S3"/>
<organism evidence="12 13">
    <name type="scientific">Parastrongyloides trichosuri</name>
    <name type="common">Possum-specific nematode worm</name>
    <dbReference type="NCBI Taxonomy" id="131310"/>
    <lineage>
        <taxon>Eukaryota</taxon>
        <taxon>Metazoa</taxon>
        <taxon>Ecdysozoa</taxon>
        <taxon>Nematoda</taxon>
        <taxon>Chromadorea</taxon>
        <taxon>Rhabditida</taxon>
        <taxon>Tylenchina</taxon>
        <taxon>Panagrolaimomorpha</taxon>
        <taxon>Strongyloidoidea</taxon>
        <taxon>Strongyloididae</taxon>
        <taxon>Parastrongyloides</taxon>
    </lineage>
</organism>
<dbReference type="GO" id="GO:0047560">
    <property type="term" value="F:3-dehydrosphinganine reductase activity"/>
    <property type="evidence" value="ECO:0007669"/>
    <property type="project" value="UniProtKB-EC"/>
</dbReference>
<dbReference type="SUPFAM" id="SSF51735">
    <property type="entry name" value="NAD(P)-binding Rossmann-fold domains"/>
    <property type="match status" value="1"/>
</dbReference>
<evidence type="ECO:0000256" key="1">
    <source>
        <dbReference type="ARBA" id="ARBA00004240"/>
    </source>
</evidence>
<keyword evidence="12" id="KW-1185">Reference proteome</keyword>
<evidence type="ECO:0000256" key="3">
    <source>
        <dbReference type="ARBA" id="ARBA00004991"/>
    </source>
</evidence>
<dbReference type="PRINTS" id="PR00080">
    <property type="entry name" value="SDRFAMILY"/>
</dbReference>
<dbReference type="GO" id="GO:0006666">
    <property type="term" value="P:3-keto-sphinganine metabolic process"/>
    <property type="evidence" value="ECO:0007669"/>
    <property type="project" value="InterPro"/>
</dbReference>
<evidence type="ECO:0000313" key="12">
    <source>
        <dbReference type="Proteomes" id="UP000038045"/>
    </source>
</evidence>
<dbReference type="InterPro" id="IPR036291">
    <property type="entry name" value="NAD(P)-bd_dom_sf"/>
</dbReference>
<reference evidence="13" key="1">
    <citation type="submission" date="2017-02" db="UniProtKB">
        <authorList>
            <consortium name="WormBaseParasite"/>
        </authorList>
    </citation>
    <scope>IDENTIFICATION</scope>
</reference>
<evidence type="ECO:0000313" key="13">
    <source>
        <dbReference type="WBParaSite" id="PTRK_0000287800.1"/>
    </source>
</evidence>
<name>A0A0N4Z6S3_PARTI</name>
<keyword evidence="11" id="KW-0472">Membrane</keyword>
<evidence type="ECO:0000256" key="9">
    <source>
        <dbReference type="ARBA" id="ARBA00026112"/>
    </source>
</evidence>
<dbReference type="InterPro" id="IPR045022">
    <property type="entry name" value="KDSR-like"/>
</dbReference>
<keyword evidence="11" id="KW-0812">Transmembrane</keyword>
<dbReference type="STRING" id="131310.A0A0N4Z6S3"/>
<dbReference type="Proteomes" id="UP000038045">
    <property type="component" value="Unplaced"/>
</dbReference>
<evidence type="ECO:0000256" key="7">
    <source>
        <dbReference type="ARBA" id="ARBA00023002"/>
    </source>
</evidence>
<dbReference type="FunFam" id="3.40.50.720:FF:000468">
    <property type="entry name" value="Short-chain dehydrogenase, putative"/>
    <property type="match status" value="1"/>
</dbReference>
<dbReference type="CDD" id="cd08939">
    <property type="entry name" value="KDSR-like_SDR_c"/>
    <property type="match status" value="1"/>
</dbReference>
<evidence type="ECO:0000256" key="2">
    <source>
        <dbReference type="ARBA" id="ARBA00004760"/>
    </source>
</evidence>
<dbReference type="PRINTS" id="PR00081">
    <property type="entry name" value="GDHRDH"/>
</dbReference>
<evidence type="ECO:0000256" key="8">
    <source>
        <dbReference type="ARBA" id="ARBA00023098"/>
    </source>
</evidence>
<keyword evidence="8" id="KW-0443">Lipid metabolism</keyword>
<evidence type="ECO:0000256" key="5">
    <source>
        <dbReference type="ARBA" id="ARBA00022857"/>
    </source>
</evidence>
<dbReference type="WBParaSite" id="PTRK_0000287800.1">
    <property type="protein sequence ID" value="PTRK_0000287800.1"/>
    <property type="gene ID" value="PTRK_0000287800"/>
</dbReference>
<feature type="transmembrane region" description="Helical" evidence="11">
    <location>
        <begin position="6"/>
        <end position="31"/>
    </location>
</feature>
<dbReference type="PANTHER" id="PTHR43550:SF3">
    <property type="entry name" value="3-KETODIHYDROSPHINGOSINE REDUCTASE"/>
    <property type="match status" value="1"/>
</dbReference>